<proteinExistence type="predicted"/>
<gene>
    <name evidence="1" type="ORF">MSIBF_A2440003</name>
</gene>
<dbReference type="AlphaFoldDB" id="A0A098EBY4"/>
<reference evidence="1" key="1">
    <citation type="submission" date="2014-09" db="EMBL/GenBank/DDBJ databases">
        <authorList>
            <person name="Probst J Alexander"/>
        </authorList>
    </citation>
    <scope>NUCLEOTIDE SEQUENCE</scope>
</reference>
<name>A0A098EBY4_9ZZZZ</name>
<dbReference type="EMBL" id="CCXY01000162">
    <property type="protein sequence ID" value="CEG12535.1"/>
    <property type="molecule type" value="Genomic_DNA"/>
</dbReference>
<protein>
    <submittedName>
        <fullName evidence="1">Uncharacterized protein</fullName>
    </submittedName>
</protein>
<accession>A0A098EBY4</accession>
<evidence type="ECO:0000313" key="1">
    <source>
        <dbReference type="EMBL" id="CEG12535.1"/>
    </source>
</evidence>
<sequence length="47" mass="5602">MEDKEKIKKLLKEKGIIEPEKQYKEESESVEQSLQAIREKAKRVSRI</sequence>
<organism evidence="1">
    <name type="scientific">groundwater metagenome</name>
    <dbReference type="NCBI Taxonomy" id="717931"/>
    <lineage>
        <taxon>unclassified sequences</taxon>
        <taxon>metagenomes</taxon>
        <taxon>ecological metagenomes</taxon>
    </lineage>
</organism>